<proteinExistence type="inferred from homology"/>
<dbReference type="Proteomes" id="UP000237381">
    <property type="component" value="Unassembled WGS sequence"/>
</dbReference>
<comment type="similarity">
    <text evidence="2">Belongs to the cytochrome ubiquinol oxidase subunit 2 family.</text>
</comment>
<feature type="transmembrane region" description="Helical" evidence="7">
    <location>
        <begin position="88"/>
        <end position="106"/>
    </location>
</feature>
<gene>
    <name evidence="8" type="ORF">B0G62_10569</name>
</gene>
<dbReference type="Pfam" id="PF02322">
    <property type="entry name" value="Cyt_bd_oxida_II"/>
    <property type="match status" value="1"/>
</dbReference>
<evidence type="ECO:0000256" key="5">
    <source>
        <dbReference type="ARBA" id="ARBA00022989"/>
    </source>
</evidence>
<dbReference type="GO" id="GO:0070069">
    <property type="term" value="C:cytochrome complex"/>
    <property type="evidence" value="ECO:0007669"/>
    <property type="project" value="TreeGrafter"/>
</dbReference>
<keyword evidence="4 7" id="KW-0812">Transmembrane</keyword>
<feature type="transmembrane region" description="Helical" evidence="7">
    <location>
        <begin position="223"/>
        <end position="243"/>
    </location>
</feature>
<name>A0A2S4MBS3_9BURK</name>
<evidence type="ECO:0000256" key="3">
    <source>
        <dbReference type="ARBA" id="ARBA00022475"/>
    </source>
</evidence>
<evidence type="ECO:0000256" key="6">
    <source>
        <dbReference type="ARBA" id="ARBA00023136"/>
    </source>
</evidence>
<dbReference type="RefSeq" id="WP_103704495.1">
    <property type="nucleotide sequence ID" value="NZ_PQGA01000005.1"/>
</dbReference>
<dbReference type="PANTHER" id="PTHR43141:SF4">
    <property type="entry name" value="CYTOCHROME BD2 SUBUNIT II"/>
    <property type="match status" value="1"/>
</dbReference>
<evidence type="ECO:0000256" key="4">
    <source>
        <dbReference type="ARBA" id="ARBA00022692"/>
    </source>
</evidence>
<evidence type="ECO:0000256" key="2">
    <source>
        <dbReference type="ARBA" id="ARBA00007543"/>
    </source>
</evidence>
<feature type="transmembrane region" description="Helical" evidence="7">
    <location>
        <begin position="149"/>
        <end position="169"/>
    </location>
</feature>
<organism evidence="8 9">
    <name type="scientific">Paraburkholderia eburnea</name>
    <dbReference type="NCBI Taxonomy" id="1189126"/>
    <lineage>
        <taxon>Bacteria</taxon>
        <taxon>Pseudomonadati</taxon>
        <taxon>Pseudomonadota</taxon>
        <taxon>Betaproteobacteria</taxon>
        <taxon>Burkholderiales</taxon>
        <taxon>Burkholderiaceae</taxon>
        <taxon>Paraburkholderia</taxon>
    </lineage>
</organism>
<dbReference type="EMBL" id="PQGA01000005">
    <property type="protein sequence ID" value="POR52101.1"/>
    <property type="molecule type" value="Genomic_DNA"/>
</dbReference>
<feature type="transmembrane region" description="Helical" evidence="7">
    <location>
        <begin position="294"/>
        <end position="314"/>
    </location>
</feature>
<dbReference type="GO" id="GO:0005886">
    <property type="term" value="C:plasma membrane"/>
    <property type="evidence" value="ECO:0007669"/>
    <property type="project" value="UniProtKB-SubCell"/>
</dbReference>
<keyword evidence="3" id="KW-1003">Cell membrane</keyword>
<protein>
    <submittedName>
        <fullName evidence="8">Cytochrome d ubiquinol oxidase subunit II</fullName>
    </submittedName>
</protein>
<feature type="transmembrane region" description="Helical" evidence="7">
    <location>
        <begin position="255"/>
        <end position="274"/>
    </location>
</feature>
<sequence>MNPASTQDLLNHAWFGLIGLMLVLYVVTDGFDLGVGILTLLRPRQADRDLMVQSIGHVWDANETWLVALGGALFGAFPTAYAMILSDLYVPVMVLIASFIMRGAAIEFRHAAHTSKTVWDRVFGLGSLLAAIAQGIVLGKILTGFVPGLASTAFVIVTAIGVVSGYCLLGATWLVKKTTGTIESTSRRHAIVAVFMTVAAALVVSFATLRLSPVGITRWQDQGVFHLLIALGVLAALAFVYVLYSIHMRGEHGPFVGATLLFVLSFAGLAISMFPYIVPGQLTVAAAASDATTLTFMLFGIGIVFPIMIGYNLYQYHLFRGKVVPVEH</sequence>
<dbReference type="GO" id="GO:0009055">
    <property type="term" value="F:electron transfer activity"/>
    <property type="evidence" value="ECO:0007669"/>
    <property type="project" value="TreeGrafter"/>
</dbReference>
<dbReference type="InterPro" id="IPR003317">
    <property type="entry name" value="Cyt-d_oxidase_su2"/>
</dbReference>
<evidence type="ECO:0000256" key="7">
    <source>
        <dbReference type="SAM" id="Phobius"/>
    </source>
</evidence>
<dbReference type="GO" id="GO:0016682">
    <property type="term" value="F:oxidoreductase activity, acting on diphenols and related substances as donors, oxygen as acceptor"/>
    <property type="evidence" value="ECO:0007669"/>
    <property type="project" value="TreeGrafter"/>
</dbReference>
<keyword evidence="6 7" id="KW-0472">Membrane</keyword>
<dbReference type="AlphaFoldDB" id="A0A2S4MBS3"/>
<dbReference type="GO" id="GO:0019646">
    <property type="term" value="P:aerobic electron transport chain"/>
    <property type="evidence" value="ECO:0007669"/>
    <property type="project" value="TreeGrafter"/>
</dbReference>
<dbReference type="PANTHER" id="PTHR43141">
    <property type="entry name" value="CYTOCHROME BD2 SUBUNIT II"/>
    <property type="match status" value="1"/>
</dbReference>
<evidence type="ECO:0000256" key="1">
    <source>
        <dbReference type="ARBA" id="ARBA00004651"/>
    </source>
</evidence>
<dbReference type="OrthoDB" id="9776710at2"/>
<feature type="transmembrane region" description="Helical" evidence="7">
    <location>
        <begin position="118"/>
        <end position="137"/>
    </location>
</feature>
<reference evidence="8 9" key="1">
    <citation type="submission" date="2018-01" db="EMBL/GenBank/DDBJ databases">
        <title>Genomic Encyclopedia of Type Strains, Phase III (KMG-III): the genomes of soil and plant-associated and newly described type strains.</title>
        <authorList>
            <person name="Whitman W."/>
        </authorList>
    </citation>
    <scope>NUCLEOTIDE SEQUENCE [LARGE SCALE GENOMIC DNA]</scope>
    <source>
        <strain evidence="8 9">JCM 18070</strain>
    </source>
</reference>
<keyword evidence="5 7" id="KW-1133">Transmembrane helix</keyword>
<comment type="caution">
    <text evidence="8">The sequence shown here is derived from an EMBL/GenBank/DDBJ whole genome shotgun (WGS) entry which is preliminary data.</text>
</comment>
<keyword evidence="9" id="KW-1185">Reference proteome</keyword>
<comment type="subcellular location">
    <subcellularLocation>
        <location evidence="1">Cell membrane</location>
        <topology evidence="1">Multi-pass membrane protein</topology>
    </subcellularLocation>
</comment>
<feature type="transmembrane region" description="Helical" evidence="7">
    <location>
        <begin position="190"/>
        <end position="211"/>
    </location>
</feature>
<feature type="transmembrane region" description="Helical" evidence="7">
    <location>
        <begin position="12"/>
        <end position="41"/>
    </location>
</feature>
<evidence type="ECO:0000313" key="9">
    <source>
        <dbReference type="Proteomes" id="UP000237381"/>
    </source>
</evidence>
<accession>A0A2S4MBS3</accession>
<evidence type="ECO:0000313" key="8">
    <source>
        <dbReference type="EMBL" id="POR52101.1"/>
    </source>
</evidence>